<organism evidence="2 3">
    <name type="scientific">Volucribacter psittacicida</name>
    <dbReference type="NCBI Taxonomy" id="203482"/>
    <lineage>
        <taxon>Bacteria</taxon>
        <taxon>Pseudomonadati</taxon>
        <taxon>Pseudomonadota</taxon>
        <taxon>Gammaproteobacteria</taxon>
        <taxon>Pasteurellales</taxon>
        <taxon>Pasteurellaceae</taxon>
        <taxon>Volucribacter</taxon>
    </lineage>
</organism>
<dbReference type="AlphaFoldDB" id="A0A4R1FYN2"/>
<evidence type="ECO:0000313" key="3">
    <source>
        <dbReference type="Proteomes" id="UP000294702"/>
    </source>
</evidence>
<evidence type="ECO:0000256" key="1">
    <source>
        <dbReference type="SAM" id="Phobius"/>
    </source>
</evidence>
<comment type="caution">
    <text evidence="2">The sequence shown here is derived from an EMBL/GenBank/DDBJ whole genome shotgun (WGS) entry which is preliminary data.</text>
</comment>
<keyword evidence="1" id="KW-1133">Transmembrane helix</keyword>
<sequence length="94" mass="10880">MINKLYQFTNKGSWRTLSFLLAIALTLCFFFNIQQFATQLRTVNPILVFIILWSVVINWIHGIGFEIRLTLWRAVFLPMIGLIVGTFALVYGLL</sequence>
<gene>
    <name evidence="2" type="ORF">EV694_1531</name>
</gene>
<dbReference type="OrthoDB" id="5681350at2"/>
<feature type="transmembrane region" description="Helical" evidence="1">
    <location>
        <begin position="71"/>
        <end position="93"/>
    </location>
</feature>
<dbReference type="Proteomes" id="UP000294702">
    <property type="component" value="Unassembled WGS sequence"/>
</dbReference>
<dbReference type="EMBL" id="SMFT01000003">
    <property type="protein sequence ID" value="TCJ97938.1"/>
    <property type="molecule type" value="Genomic_DNA"/>
</dbReference>
<feature type="transmembrane region" description="Helical" evidence="1">
    <location>
        <begin position="45"/>
        <end position="65"/>
    </location>
</feature>
<dbReference type="NCBIfam" id="TIGR02112">
    <property type="entry name" value="cyd_oper_ybgE"/>
    <property type="match status" value="1"/>
</dbReference>
<keyword evidence="1" id="KW-0812">Transmembrane</keyword>
<evidence type="ECO:0000313" key="2">
    <source>
        <dbReference type="EMBL" id="TCJ97938.1"/>
    </source>
</evidence>
<dbReference type="Pfam" id="PF09600">
    <property type="entry name" value="Cyd_oper_YbgE"/>
    <property type="match status" value="1"/>
</dbReference>
<dbReference type="InterPro" id="IPR011846">
    <property type="entry name" value="Cyd_oper_YbgE"/>
</dbReference>
<name>A0A4R1FYN2_9PAST</name>
<accession>A0A4R1FYN2</accession>
<feature type="transmembrane region" description="Helical" evidence="1">
    <location>
        <begin position="12"/>
        <end position="33"/>
    </location>
</feature>
<dbReference type="RefSeq" id="WP_132691114.1">
    <property type="nucleotide sequence ID" value="NZ_SMFT01000003.1"/>
</dbReference>
<proteinExistence type="predicted"/>
<keyword evidence="3" id="KW-1185">Reference proteome</keyword>
<reference evidence="2 3" key="1">
    <citation type="submission" date="2019-03" db="EMBL/GenBank/DDBJ databases">
        <title>Genomic Encyclopedia of Type Strains, Phase IV (KMG-IV): sequencing the most valuable type-strain genomes for metagenomic binning, comparative biology and taxonomic classification.</title>
        <authorList>
            <person name="Goeker M."/>
        </authorList>
    </citation>
    <scope>NUCLEOTIDE SEQUENCE [LARGE SCALE GENOMIC DNA]</scope>
    <source>
        <strain evidence="2 3">DSM 15534</strain>
    </source>
</reference>
<protein>
    <submittedName>
        <fullName evidence="2">Cyd operon protein YbgE</fullName>
    </submittedName>
</protein>
<keyword evidence="1" id="KW-0472">Membrane</keyword>